<dbReference type="STRING" id="7232.A0A484B617"/>
<evidence type="ECO:0000256" key="3">
    <source>
        <dbReference type="ARBA" id="ARBA00022606"/>
    </source>
</evidence>
<keyword evidence="3 10" id="KW-0716">Sensory transduction</keyword>
<evidence type="ECO:0000256" key="6">
    <source>
        <dbReference type="ARBA" id="ARBA00022989"/>
    </source>
</evidence>
<comment type="caution">
    <text evidence="11">The sequence shown here is derived from an EMBL/GenBank/DDBJ whole genome shotgun (WGS) entry which is preliminary data.</text>
</comment>
<dbReference type="PANTHER" id="PTHR21137:SF35">
    <property type="entry name" value="ODORANT RECEPTOR 19A-RELATED"/>
    <property type="match status" value="1"/>
</dbReference>
<dbReference type="PANTHER" id="PTHR21137">
    <property type="entry name" value="ODORANT RECEPTOR"/>
    <property type="match status" value="1"/>
</dbReference>
<dbReference type="GO" id="GO:0007165">
    <property type="term" value="P:signal transduction"/>
    <property type="evidence" value="ECO:0007669"/>
    <property type="project" value="UniProtKB-KW"/>
</dbReference>
<organism evidence="11 12">
    <name type="scientific">Drosophila navojoa</name>
    <name type="common">Fruit fly</name>
    <dbReference type="NCBI Taxonomy" id="7232"/>
    <lineage>
        <taxon>Eukaryota</taxon>
        <taxon>Metazoa</taxon>
        <taxon>Ecdysozoa</taxon>
        <taxon>Arthropoda</taxon>
        <taxon>Hexapoda</taxon>
        <taxon>Insecta</taxon>
        <taxon>Pterygota</taxon>
        <taxon>Neoptera</taxon>
        <taxon>Endopterygota</taxon>
        <taxon>Diptera</taxon>
        <taxon>Brachycera</taxon>
        <taxon>Muscomorpha</taxon>
        <taxon>Ephydroidea</taxon>
        <taxon>Drosophilidae</taxon>
        <taxon>Drosophila</taxon>
    </lineage>
</organism>
<keyword evidence="6 10" id="KW-1133">Transmembrane helix</keyword>
<proteinExistence type="inferred from homology"/>
<protein>
    <recommendedName>
        <fullName evidence="10">Odorant receptor</fullName>
    </recommendedName>
</protein>
<feature type="transmembrane region" description="Helical" evidence="10">
    <location>
        <begin position="150"/>
        <end position="169"/>
    </location>
</feature>
<evidence type="ECO:0000256" key="1">
    <source>
        <dbReference type="ARBA" id="ARBA00004651"/>
    </source>
</evidence>
<evidence type="ECO:0000256" key="5">
    <source>
        <dbReference type="ARBA" id="ARBA00022725"/>
    </source>
</evidence>
<evidence type="ECO:0000313" key="11">
    <source>
        <dbReference type="EMBL" id="TDG43742.1"/>
    </source>
</evidence>
<keyword evidence="7 10" id="KW-0472">Membrane</keyword>
<evidence type="ECO:0000256" key="4">
    <source>
        <dbReference type="ARBA" id="ARBA00022692"/>
    </source>
</evidence>
<keyword evidence="5 10" id="KW-0552">Olfaction</keyword>
<evidence type="ECO:0000256" key="10">
    <source>
        <dbReference type="RuleBase" id="RU351113"/>
    </source>
</evidence>
<dbReference type="InterPro" id="IPR004117">
    <property type="entry name" value="7tm6_olfct_rcpt"/>
</dbReference>
<dbReference type="Pfam" id="PF02949">
    <property type="entry name" value="7tm_6"/>
    <property type="match status" value="1"/>
</dbReference>
<comment type="similarity">
    <text evidence="10">Belongs to the insect chemoreceptor superfamily. Heteromeric odorant receptor channel (TC 1.A.69) family.</text>
</comment>
<evidence type="ECO:0000256" key="8">
    <source>
        <dbReference type="ARBA" id="ARBA00023170"/>
    </source>
</evidence>
<feature type="transmembrane region" description="Helical" evidence="10">
    <location>
        <begin position="82"/>
        <end position="104"/>
    </location>
</feature>
<name>A0A484B617_DRONA</name>
<evidence type="ECO:0000313" key="12">
    <source>
        <dbReference type="Proteomes" id="UP000295192"/>
    </source>
</evidence>
<comment type="subcellular location">
    <subcellularLocation>
        <location evidence="1 10">Cell membrane</location>
        <topology evidence="1 10">Multi-pass membrane protein</topology>
    </subcellularLocation>
</comment>
<dbReference type="GO" id="GO:0004984">
    <property type="term" value="F:olfactory receptor activity"/>
    <property type="evidence" value="ECO:0007669"/>
    <property type="project" value="InterPro"/>
</dbReference>
<accession>A0A484B617</accession>
<keyword evidence="4 10" id="KW-0812">Transmembrane</keyword>
<feature type="transmembrane region" description="Helical" evidence="10">
    <location>
        <begin position="271"/>
        <end position="292"/>
    </location>
</feature>
<dbReference type="AlphaFoldDB" id="A0A484B617"/>
<evidence type="ECO:0000256" key="2">
    <source>
        <dbReference type="ARBA" id="ARBA00022475"/>
    </source>
</evidence>
<evidence type="ECO:0000256" key="9">
    <source>
        <dbReference type="ARBA" id="ARBA00023224"/>
    </source>
</evidence>
<dbReference type="EMBL" id="LSRL02000136">
    <property type="protein sequence ID" value="TDG43742.1"/>
    <property type="molecule type" value="Genomic_DNA"/>
</dbReference>
<dbReference type="OrthoDB" id="6604226at2759"/>
<comment type="caution">
    <text evidence="10">Lacks conserved residue(s) required for the propagation of feature annotation.</text>
</comment>
<gene>
    <name evidence="11" type="ORF">AWZ03_009844</name>
</gene>
<dbReference type="Proteomes" id="UP000295192">
    <property type="component" value="Unassembled WGS sequence"/>
</dbReference>
<dbReference type="GO" id="GO:0005549">
    <property type="term" value="F:odorant binding"/>
    <property type="evidence" value="ECO:0007669"/>
    <property type="project" value="InterPro"/>
</dbReference>
<feature type="transmembrane region" description="Helical" evidence="10">
    <location>
        <begin position="46"/>
        <end position="70"/>
    </location>
</feature>
<dbReference type="GO" id="GO:0005886">
    <property type="term" value="C:plasma membrane"/>
    <property type="evidence" value="ECO:0007669"/>
    <property type="project" value="UniProtKB-SubCell"/>
</dbReference>
<evidence type="ECO:0000256" key="7">
    <source>
        <dbReference type="ARBA" id="ARBA00023136"/>
    </source>
</evidence>
<keyword evidence="12" id="KW-1185">Reference proteome</keyword>
<reference evidence="11 12" key="1">
    <citation type="journal article" date="2019" name="J. Hered.">
        <title>An Improved Genome Assembly for Drosophila navojoa, the Basal Species in the mojavensis Cluster.</title>
        <authorList>
            <person name="Vanderlinde T."/>
            <person name="Dupim E.G."/>
            <person name="Nazario-Yepiz N.O."/>
            <person name="Carvalho A.B."/>
        </authorList>
    </citation>
    <scope>NUCLEOTIDE SEQUENCE [LARGE SCALE GENOMIC DNA]</scope>
    <source>
        <strain evidence="11">Navoj_Jal97</strain>
        <tissue evidence="11">Whole organism</tissue>
    </source>
</reference>
<keyword evidence="2" id="KW-1003">Cell membrane</keyword>
<keyword evidence="8 10" id="KW-0675">Receptor</keyword>
<keyword evidence="9 10" id="KW-0807">Transducer</keyword>
<dbReference type="OMA" id="MARCHIC"/>
<sequence>MLFKLFPRLRLPDAASPAQSRDSFVYIDRGMSLVGWMPPKNPCGRFIYRLWSAFTTLFVIILLDVSLLISYSELSSFTARQFLTSLQVAFNCFGCSIKASYTFAGVRRFKQAKKILDRLDSRCESVEHHLQLQQTATLCNRIYMTYCAMYLLYSSSTFLGSMFFGRLAWNLYNPLVDAENGLFSFWLAGILEFLWMTGAVLQDLMADVYPIVYFLTIRTHIKMLKERLRNLRMDTSMSEEENHKQLIRCIEDHRLILDYCNTLRPVVSATIFVQFVLIGIVMGLSAINVIFFSNFWTGLGTGIFMCDLILQTFPFCYICNMISDDCYDMANCLFHSNWLSADRQYKTTLRFFLQNVQKPITFTAGGIFLISTSSNIALEHLKRYRLHNTANMPARAAT</sequence>